<keyword evidence="2" id="KW-0732">Signal</keyword>
<reference evidence="3 4" key="1">
    <citation type="submission" date="2015-12" db="EMBL/GenBank/DDBJ databases">
        <title>Genome sequence of Oceanibaculum pacificum MCCC 1A02656.</title>
        <authorList>
            <person name="Lu L."/>
            <person name="Lai Q."/>
            <person name="Shao Z."/>
            <person name="Qian P."/>
        </authorList>
    </citation>
    <scope>NUCLEOTIDE SEQUENCE [LARGE SCALE GENOMIC DNA]</scope>
    <source>
        <strain evidence="3 4">MCCC 1A02656</strain>
    </source>
</reference>
<dbReference type="EMBL" id="LPXN01000142">
    <property type="protein sequence ID" value="KZD03529.1"/>
    <property type="molecule type" value="Genomic_DNA"/>
</dbReference>
<dbReference type="STRING" id="580166.AUP43_12760"/>
<feature type="chain" id="PRO_5007601995" description="AAA+ family ATPase" evidence="2">
    <location>
        <begin position="22"/>
        <end position="92"/>
    </location>
</feature>
<proteinExistence type="predicted"/>
<feature type="region of interest" description="Disordered" evidence="1">
    <location>
        <begin position="67"/>
        <end position="92"/>
    </location>
</feature>
<dbReference type="RefSeq" id="WP_067558900.1">
    <property type="nucleotide sequence ID" value="NZ_LPXN01000142.1"/>
</dbReference>
<evidence type="ECO:0000256" key="1">
    <source>
        <dbReference type="SAM" id="MobiDB-lite"/>
    </source>
</evidence>
<evidence type="ECO:0000256" key="2">
    <source>
        <dbReference type="SAM" id="SignalP"/>
    </source>
</evidence>
<evidence type="ECO:0000313" key="4">
    <source>
        <dbReference type="Proteomes" id="UP000076400"/>
    </source>
</evidence>
<evidence type="ECO:0008006" key="5">
    <source>
        <dbReference type="Google" id="ProtNLM"/>
    </source>
</evidence>
<dbReference type="Proteomes" id="UP000076400">
    <property type="component" value="Unassembled WGS sequence"/>
</dbReference>
<protein>
    <recommendedName>
        <fullName evidence="5">AAA+ family ATPase</fullName>
    </recommendedName>
</protein>
<name>A0A154VQL5_9PROT</name>
<feature type="compositionally biased region" description="Basic and acidic residues" evidence="1">
    <location>
        <begin position="67"/>
        <end position="77"/>
    </location>
</feature>
<feature type="signal peptide" evidence="2">
    <location>
        <begin position="1"/>
        <end position="21"/>
    </location>
</feature>
<keyword evidence="4" id="KW-1185">Reference proteome</keyword>
<dbReference type="OrthoDB" id="7366459at2"/>
<comment type="caution">
    <text evidence="3">The sequence shown here is derived from an EMBL/GenBank/DDBJ whole genome shotgun (WGS) entry which is preliminary data.</text>
</comment>
<accession>A0A154VQL5</accession>
<sequence>MFRLLLASALLLVAAGLPARAESPVAPLDAPVESLREGAITIMEALRGIVEEMQRYGVPYLDDKGNIVIPRSEEPPRKRAPAPESNPETLTL</sequence>
<dbReference type="AlphaFoldDB" id="A0A154VQL5"/>
<evidence type="ECO:0000313" key="3">
    <source>
        <dbReference type="EMBL" id="KZD03529.1"/>
    </source>
</evidence>
<organism evidence="3 4">
    <name type="scientific">Oceanibaculum pacificum</name>
    <dbReference type="NCBI Taxonomy" id="580166"/>
    <lineage>
        <taxon>Bacteria</taxon>
        <taxon>Pseudomonadati</taxon>
        <taxon>Pseudomonadota</taxon>
        <taxon>Alphaproteobacteria</taxon>
        <taxon>Rhodospirillales</taxon>
        <taxon>Oceanibaculaceae</taxon>
        <taxon>Oceanibaculum</taxon>
    </lineage>
</organism>
<gene>
    <name evidence="3" type="ORF">AUP43_12760</name>
</gene>